<dbReference type="InterPro" id="IPR050237">
    <property type="entry name" value="ATP-dep_AMP-bd_enzyme"/>
</dbReference>
<dbReference type="PANTHER" id="PTHR43767:SF1">
    <property type="entry name" value="NONRIBOSOMAL PEPTIDE SYNTHASE PES1 (EUROFUNG)-RELATED"/>
    <property type="match status" value="1"/>
</dbReference>
<sequence>MSANLCRHLLNAATERPEGLAVAVQRHRFGKPPRGIGELCYDELSLGELNRRSDAIAHGLLSAGLKAGDKAVLMVTPGLDFFALTFALFKAGIIPVMVDPGMGIKNLGQCFDEAEPDAFIGIPKAHVARMLFGWGKRTLKTLITVGRGLKIWGGPTLAQLEQQGKDKGAFPMVMLDEDALCAILFTSGSTGVPKGVEYSHRMFEAQITALKQDYGISPGERDLSTFPLFALFGPALGMASIVPCMDASRPIKANPEYLFKAIADYGCTNLFLNPALLDKLGRFCVDNQRQLTGVKRVISAGAPASIDAISRFSRLLPEGAPVLNSYGATEGLPLCFVASDELLLSGEVTAKGGGILVGKPVSGVAIDIIAIDEAPIADWSQAPLLQAYEIGEIVAKGPMVSQAYYHRDEATLQAKIGDGDVKRHRMGDLGYLDDEGRLWMCGRKAHRVDATEGGAFSKRYFSIPCERIFNNHPLVARSALVGVHRLGDKLPLVCIELDKSLACNNASTLYRELREMAEANDITRGIDFFLIHESFPMDVRHNAKIFREKLAVWAEKQLSGGLK</sequence>
<proteinExistence type="predicted"/>
<dbReference type="NCBIfam" id="NF006754">
    <property type="entry name" value="PRK09274.1"/>
    <property type="match status" value="1"/>
</dbReference>
<keyword evidence="3" id="KW-1185">Reference proteome</keyword>
<evidence type="ECO:0000259" key="1">
    <source>
        <dbReference type="Pfam" id="PF00501"/>
    </source>
</evidence>
<dbReference type="GO" id="GO:0016874">
    <property type="term" value="F:ligase activity"/>
    <property type="evidence" value="ECO:0007669"/>
    <property type="project" value="UniProtKB-KW"/>
</dbReference>
<dbReference type="InterPro" id="IPR020845">
    <property type="entry name" value="AMP-binding_CS"/>
</dbReference>
<feature type="domain" description="AMP-dependent synthetase/ligase" evidence="1">
    <location>
        <begin position="42"/>
        <end position="405"/>
    </location>
</feature>
<dbReference type="PANTHER" id="PTHR43767">
    <property type="entry name" value="LONG-CHAIN-FATTY-ACID--COA LIGASE"/>
    <property type="match status" value="1"/>
</dbReference>
<dbReference type="Gene3D" id="3.40.50.12780">
    <property type="entry name" value="N-terminal domain of ligase-like"/>
    <property type="match status" value="1"/>
</dbReference>
<dbReference type="InterPro" id="IPR054910">
    <property type="entry name" value="OlefBLtnSynShew"/>
</dbReference>
<name>A0AAJ1BF63_9GAMM</name>
<dbReference type="Pfam" id="PF00501">
    <property type="entry name" value="AMP-binding"/>
    <property type="match status" value="1"/>
</dbReference>
<organism evidence="2 3">
    <name type="scientific">Shewanella zhuhaiensis</name>
    <dbReference type="NCBI Taxonomy" id="2919576"/>
    <lineage>
        <taxon>Bacteria</taxon>
        <taxon>Pseudomonadati</taxon>
        <taxon>Pseudomonadota</taxon>
        <taxon>Gammaproteobacteria</taxon>
        <taxon>Alteromonadales</taxon>
        <taxon>Shewanellaceae</taxon>
        <taxon>Shewanella</taxon>
    </lineage>
</organism>
<evidence type="ECO:0000313" key="2">
    <source>
        <dbReference type="EMBL" id="MCH4293596.1"/>
    </source>
</evidence>
<dbReference type="EMBL" id="JAKUDL010000001">
    <property type="protein sequence ID" value="MCH4293596.1"/>
    <property type="molecule type" value="Genomic_DNA"/>
</dbReference>
<dbReference type="Proteomes" id="UP001297581">
    <property type="component" value="Unassembled WGS sequence"/>
</dbReference>
<dbReference type="NCBIfam" id="NF045785">
    <property type="entry name" value="OlefBLtnSynShew"/>
    <property type="match status" value="1"/>
</dbReference>
<reference evidence="2 3" key="1">
    <citation type="submission" date="2022-02" db="EMBL/GenBank/DDBJ databases">
        <title>The genome sequence of Shewanella sp. 3B26.</title>
        <authorList>
            <person name="Du J."/>
        </authorList>
    </citation>
    <scope>NUCLEOTIDE SEQUENCE [LARGE SCALE GENOMIC DNA]</scope>
    <source>
        <strain evidence="2 3">3B26</strain>
    </source>
</reference>
<dbReference type="PROSITE" id="PS00455">
    <property type="entry name" value="AMP_BINDING"/>
    <property type="match status" value="1"/>
</dbReference>
<dbReference type="SUPFAM" id="SSF56801">
    <property type="entry name" value="Acetyl-CoA synthetase-like"/>
    <property type="match status" value="1"/>
</dbReference>
<dbReference type="InterPro" id="IPR000873">
    <property type="entry name" value="AMP-dep_synth/lig_dom"/>
</dbReference>
<dbReference type="RefSeq" id="WP_240590091.1">
    <property type="nucleotide sequence ID" value="NZ_JAKUDL010000001.1"/>
</dbReference>
<dbReference type="InterPro" id="IPR042099">
    <property type="entry name" value="ANL_N_sf"/>
</dbReference>
<comment type="caution">
    <text evidence="2">The sequence shown here is derived from an EMBL/GenBank/DDBJ whole genome shotgun (WGS) entry which is preliminary data.</text>
</comment>
<keyword evidence="2" id="KW-0436">Ligase</keyword>
<dbReference type="AlphaFoldDB" id="A0AAJ1BF63"/>
<gene>
    <name evidence="2" type="ORF">MJ923_04665</name>
</gene>
<dbReference type="CDD" id="cd05910">
    <property type="entry name" value="FACL_like_1"/>
    <property type="match status" value="1"/>
</dbReference>
<accession>A0AAJ1BF63</accession>
<protein>
    <submittedName>
        <fullName evidence="2">Fatty acid CoA ligase family protein</fullName>
    </submittedName>
</protein>
<evidence type="ECO:0000313" key="3">
    <source>
        <dbReference type="Proteomes" id="UP001297581"/>
    </source>
</evidence>